<dbReference type="SUPFAM" id="SSF56425">
    <property type="entry name" value="Succinate dehydrogenase/fumarate reductase flavoprotein, catalytic domain"/>
    <property type="match status" value="1"/>
</dbReference>
<dbReference type="Pfam" id="PF00724">
    <property type="entry name" value="Oxidored_FMN"/>
    <property type="match status" value="1"/>
</dbReference>
<organism evidence="8 9">
    <name type="scientific">Streptococcus ratti</name>
    <dbReference type="NCBI Taxonomy" id="1341"/>
    <lineage>
        <taxon>Bacteria</taxon>
        <taxon>Bacillati</taxon>
        <taxon>Bacillota</taxon>
        <taxon>Bacilli</taxon>
        <taxon>Lactobacillales</taxon>
        <taxon>Streptococcaceae</taxon>
        <taxon>Streptococcus</taxon>
    </lineage>
</organism>
<comment type="cofactor">
    <cofactor evidence="1">
        <name>FMN</name>
        <dbReference type="ChEBI" id="CHEBI:58210"/>
    </cofactor>
</comment>
<keyword evidence="5" id="KW-0560">Oxidoreductase</keyword>
<reference evidence="8 9" key="1">
    <citation type="submission" date="2020-04" db="EMBL/GenBank/DDBJ databases">
        <title>MicrobeNet Type strains.</title>
        <authorList>
            <person name="Nicholson A.C."/>
        </authorList>
    </citation>
    <scope>NUCLEOTIDE SEQUENCE [LARGE SCALE GENOMIC DNA]</scope>
    <source>
        <strain evidence="8 9">DSM 22768</strain>
    </source>
</reference>
<dbReference type="GO" id="GO:0010181">
    <property type="term" value="F:FMN binding"/>
    <property type="evidence" value="ECO:0007669"/>
    <property type="project" value="InterPro"/>
</dbReference>
<dbReference type="EC" id="1.3.99.33" evidence="2"/>
<dbReference type="Pfam" id="PF00890">
    <property type="entry name" value="FAD_binding_2"/>
    <property type="match status" value="1"/>
</dbReference>
<dbReference type="InterPro" id="IPR003953">
    <property type="entry name" value="FAD-dep_OxRdtase_2_FAD-bd"/>
</dbReference>
<dbReference type="SMART" id="SM00900">
    <property type="entry name" value="FMN_bind"/>
    <property type="match status" value="1"/>
</dbReference>
<dbReference type="InterPro" id="IPR027477">
    <property type="entry name" value="Succ_DH/fumarate_Rdtase_cat_sf"/>
</dbReference>
<sequence length="972" mass="105108">MSKQLFEEVRLASGAVLKNRIVMSPMTTESAYYDGSVPNDLVAYYAKRSGTVGTVIVESAFVENYGRGFFGAIGIDSDDKIEGLSKIAQAIKDKGSKALIQIYHAGRMGFEPMNEGHIPVSASSVAALRPNAPVPIEMTHHEILDMIDYFAEGVRRAIKAGFDGVELHGANTYLLQQFFSPHSNRRSDAWGGTLKKRAKFPIEVVKAAKRVIAEEGAANFILGYRFSPEELEKPGISFDDTMYLLNSLAEYDLDYFHFSMGIYTRSSIIDTDNPEMLIAKFLNQRSEKLAKTPIMGVGGIMQKADAEDALSLGYDLVAVAKGFLVEPDWAGAIQKGKEVNPLADIHDREKLVIPSPLWNFMDTSFGLIKDFAVEKAKAERLKDLMTKDLEFKPGQYRVMASGHNSELPMIVTFDRSRITNIEIDSAGESEGLSDLVFEKMPKQIIEFQTLNVDAVSGASSTSKGVLAGVADAARQASGQDAVDVLEARPKPVEVKSTEVLEETADVVVIGGGAAGIAASLRADELGLKTILVEKLSFIGGAISVSGGNQVVMGSKLQKEAGVTDDTVKSMFDDFMANGNGQNVRSLLTLLAENVGQTTDWVHEYVGVEYDMKGGLHVLAEYAKDRELAYAHGGHGFAASVRAKMAASHVNLLLQTKAEELLTDGKGNVTGLVAVEANGTTHRISAKAVIITTGGYGNNKSMLPDELKGVLFYGTRSSMGEGVQMAQAPGIDAATRMMNLGKIYPNGVEVSPGTAKSTIDGNLRVLKENGLLLNSKGKRVVNERASNHAILDVLMQQDPKILYLLLDQKHFDIFREGIAEGGISPAEVEKWLASNGRETPYFYHGATLEELANAAGMDGATLENTVARYNEFVANGEDKDFHRERRFLQIPIGEGPYYMIEQKPRFATTMGGLVVNNKLQVVNTSGTIIKGLYAAGEVVGGVMGTDSPSGANNAWALTSGKLAAEKIKKKIEH</sequence>
<evidence type="ECO:0000256" key="5">
    <source>
        <dbReference type="ARBA" id="ARBA00023002"/>
    </source>
</evidence>
<evidence type="ECO:0000313" key="9">
    <source>
        <dbReference type="Proteomes" id="UP000532121"/>
    </source>
</evidence>
<feature type="domain" description="FMN-binding" evidence="7">
    <location>
        <begin position="402"/>
        <end position="476"/>
    </location>
</feature>
<name>A0A7X9LEW1_STRRT</name>
<evidence type="ECO:0000256" key="3">
    <source>
        <dbReference type="ARBA" id="ARBA00015872"/>
    </source>
</evidence>
<dbReference type="InterPro" id="IPR036188">
    <property type="entry name" value="FAD/NAD-bd_sf"/>
</dbReference>
<proteinExistence type="predicted"/>
<dbReference type="EMBL" id="JABASA010000033">
    <property type="protein sequence ID" value="NMD49986.1"/>
    <property type="molecule type" value="Genomic_DNA"/>
</dbReference>
<dbReference type="RefSeq" id="WP_193524074.1">
    <property type="nucleotide sequence ID" value="NZ_JABASA010000033.1"/>
</dbReference>
<dbReference type="SUPFAM" id="SSF51905">
    <property type="entry name" value="FAD/NAD(P)-binding domain"/>
    <property type="match status" value="1"/>
</dbReference>
<comment type="caution">
    <text evidence="8">The sequence shown here is derived from an EMBL/GenBank/DDBJ whole genome shotgun (WGS) entry which is preliminary data.</text>
</comment>
<protein>
    <recommendedName>
        <fullName evidence="3">Urocanate reductase</fullName>
        <ecNumber evidence="2">1.3.99.33</ecNumber>
    </recommendedName>
</protein>
<dbReference type="CDD" id="cd04735">
    <property type="entry name" value="OYE_like_4_FMN"/>
    <property type="match status" value="1"/>
</dbReference>
<dbReference type="InterPro" id="IPR013785">
    <property type="entry name" value="Aldolase_TIM"/>
</dbReference>
<dbReference type="GO" id="GO:0016020">
    <property type="term" value="C:membrane"/>
    <property type="evidence" value="ECO:0007669"/>
    <property type="project" value="InterPro"/>
</dbReference>
<dbReference type="PANTHER" id="PTHR43656">
    <property type="entry name" value="BINDING OXIDOREDUCTASE, PUTATIVE (AFU_ORTHOLOGUE AFUA_2G08260)-RELATED"/>
    <property type="match status" value="1"/>
</dbReference>
<dbReference type="SUPFAM" id="SSF51395">
    <property type="entry name" value="FMN-linked oxidoreductases"/>
    <property type="match status" value="1"/>
</dbReference>
<dbReference type="InterPro" id="IPR051799">
    <property type="entry name" value="NADH_flavin_oxidoreductase"/>
</dbReference>
<evidence type="ECO:0000256" key="4">
    <source>
        <dbReference type="ARBA" id="ARBA00022630"/>
    </source>
</evidence>
<dbReference type="PANTHER" id="PTHR43656:SF2">
    <property type="entry name" value="BINDING OXIDOREDUCTASE, PUTATIVE (AFU_ORTHOLOGUE AFUA_2G08260)-RELATED"/>
    <property type="match status" value="1"/>
</dbReference>
<evidence type="ECO:0000256" key="2">
    <source>
        <dbReference type="ARBA" id="ARBA00013137"/>
    </source>
</evidence>
<dbReference type="AlphaFoldDB" id="A0A7X9LEW1"/>
<dbReference type="Gene3D" id="3.50.50.60">
    <property type="entry name" value="FAD/NAD(P)-binding domain"/>
    <property type="match status" value="1"/>
</dbReference>
<evidence type="ECO:0000259" key="7">
    <source>
        <dbReference type="SMART" id="SM00900"/>
    </source>
</evidence>
<comment type="catalytic activity">
    <reaction evidence="6">
        <text>dihydrourocanate + A = urocanate + AH2</text>
        <dbReference type="Rhea" id="RHEA:36059"/>
        <dbReference type="ChEBI" id="CHEBI:13193"/>
        <dbReference type="ChEBI" id="CHEBI:17499"/>
        <dbReference type="ChEBI" id="CHEBI:27247"/>
        <dbReference type="ChEBI" id="CHEBI:72991"/>
        <dbReference type="EC" id="1.3.99.33"/>
    </reaction>
</comment>
<dbReference type="GO" id="GO:0033765">
    <property type="term" value="F:steroid dehydrogenase activity, acting on the CH-CH group of donors"/>
    <property type="evidence" value="ECO:0007669"/>
    <property type="project" value="UniProtKB-ARBA"/>
</dbReference>
<evidence type="ECO:0000313" key="8">
    <source>
        <dbReference type="EMBL" id="NMD49986.1"/>
    </source>
</evidence>
<dbReference type="Gene3D" id="3.20.20.70">
    <property type="entry name" value="Aldolase class I"/>
    <property type="match status" value="1"/>
</dbReference>
<dbReference type="InterPro" id="IPR001155">
    <property type="entry name" value="OxRdtase_FMN_N"/>
</dbReference>
<dbReference type="Gene3D" id="3.90.700.10">
    <property type="entry name" value="Succinate dehydrogenase/fumarate reductase flavoprotein, catalytic domain"/>
    <property type="match status" value="1"/>
</dbReference>
<dbReference type="PRINTS" id="PR00368">
    <property type="entry name" value="FADPNR"/>
</dbReference>
<dbReference type="InterPro" id="IPR007329">
    <property type="entry name" value="FMN-bd"/>
</dbReference>
<dbReference type="Pfam" id="PF04205">
    <property type="entry name" value="FMN_bind"/>
    <property type="match status" value="1"/>
</dbReference>
<gene>
    <name evidence="8" type="ORF">HHO37_10120</name>
</gene>
<dbReference type="Gene3D" id="3.90.1010.20">
    <property type="match status" value="1"/>
</dbReference>
<accession>A0A7X9LEW1</accession>
<dbReference type="Proteomes" id="UP000532121">
    <property type="component" value="Unassembled WGS sequence"/>
</dbReference>
<evidence type="ECO:0000256" key="1">
    <source>
        <dbReference type="ARBA" id="ARBA00001917"/>
    </source>
</evidence>
<evidence type="ECO:0000256" key="6">
    <source>
        <dbReference type="ARBA" id="ARBA00049922"/>
    </source>
</evidence>
<keyword evidence="4" id="KW-0285">Flavoprotein</keyword>